<name>A0AC35GR65_9BILA</name>
<evidence type="ECO:0000313" key="1">
    <source>
        <dbReference type="Proteomes" id="UP000887580"/>
    </source>
</evidence>
<sequence>MFFLCLVGFRVYTTIIRGVVSKSKYPILGSVRSSRQSVSFEIAFSIYLFCMVFYFNQYAFISLFNFNLIFLLVPFIIIILAELNRAPFDFSEGERELVRGFNVEYARVGFVFLFLREYGMLILFRVLFSTLFLNFSFFGYFFIFRVLIFIRRSYPRYHIFIFIFVLQFVFYIKEGLLYTLNKKFLNSLIGVFSYRSTLPLRSFISIFSFLILLTCCFGGYFCYSFCPCGIPEFTFVFALLAWIRVFLTFISSEKFSIYISKSGDKFLKTISILAVELVREFSRPVALTVRLTVNIMVGHLIRMMLYQLLELKCFVFFIQSYIFSRLIFLYLRE</sequence>
<dbReference type="WBParaSite" id="PS1159_v2.g7834.t1">
    <property type="protein sequence ID" value="PS1159_v2.g7834.t1"/>
    <property type="gene ID" value="PS1159_v2.g7834"/>
</dbReference>
<reference evidence="2" key="1">
    <citation type="submission" date="2022-11" db="UniProtKB">
        <authorList>
            <consortium name="WormBaseParasite"/>
        </authorList>
    </citation>
    <scope>IDENTIFICATION</scope>
</reference>
<dbReference type="Proteomes" id="UP000887580">
    <property type="component" value="Unplaced"/>
</dbReference>
<protein>
    <submittedName>
        <fullName evidence="2">ATP synthase subunit a</fullName>
    </submittedName>
</protein>
<accession>A0AC35GR65</accession>
<organism evidence="1 2">
    <name type="scientific">Panagrolaimus sp. PS1159</name>
    <dbReference type="NCBI Taxonomy" id="55785"/>
    <lineage>
        <taxon>Eukaryota</taxon>
        <taxon>Metazoa</taxon>
        <taxon>Ecdysozoa</taxon>
        <taxon>Nematoda</taxon>
        <taxon>Chromadorea</taxon>
        <taxon>Rhabditida</taxon>
        <taxon>Tylenchina</taxon>
        <taxon>Panagrolaimomorpha</taxon>
        <taxon>Panagrolaimoidea</taxon>
        <taxon>Panagrolaimidae</taxon>
        <taxon>Panagrolaimus</taxon>
    </lineage>
</organism>
<proteinExistence type="predicted"/>
<evidence type="ECO:0000313" key="2">
    <source>
        <dbReference type="WBParaSite" id="PS1159_v2.g7834.t1"/>
    </source>
</evidence>